<dbReference type="AlphaFoldDB" id="A0A7Z7YMG6"/>
<protein>
    <recommendedName>
        <fullName evidence="3">Lar family restriction alleviation protein</fullName>
    </recommendedName>
</protein>
<name>A0A7Z7YMG6_ESCAL</name>
<reference evidence="1 2" key="1">
    <citation type="submission" date="2019-02" db="EMBL/GenBank/DDBJ databases">
        <title>Draft genome sequence of Escherichia albertii strain Mex-12/320a, isolated from an infant with diarrhea, harboring virulence genes associated with diarrheagenic strains of enteropathogenic E. coli.</title>
        <authorList>
            <person name="Maldonado-Puga S."/>
            <person name="Meza-Segura M."/>
            <person name="Zaidi M.B."/>
            <person name="Estrada-Garcia T."/>
        </authorList>
    </citation>
    <scope>NUCLEOTIDE SEQUENCE [LARGE SCALE GENOMIC DNA]</scope>
    <source>
        <strain evidence="1 2">Mex-12/320a</strain>
    </source>
</reference>
<dbReference type="Proteomes" id="UP000292187">
    <property type="component" value="Unassembled WGS sequence"/>
</dbReference>
<evidence type="ECO:0000313" key="2">
    <source>
        <dbReference type="Proteomes" id="UP000292187"/>
    </source>
</evidence>
<comment type="caution">
    <text evidence="1">The sequence shown here is derived from an EMBL/GenBank/DDBJ whole genome shotgun (WGS) entry which is preliminary data.</text>
</comment>
<evidence type="ECO:0008006" key="3">
    <source>
        <dbReference type="Google" id="ProtNLM"/>
    </source>
</evidence>
<evidence type="ECO:0000313" key="1">
    <source>
        <dbReference type="EMBL" id="TBR52691.1"/>
    </source>
</evidence>
<proteinExistence type="predicted"/>
<gene>
    <name evidence="1" type="ORF">EYS06_10800</name>
</gene>
<dbReference type="Pfam" id="PF14354">
    <property type="entry name" value="Lar_restr_allev"/>
    <property type="match status" value="1"/>
</dbReference>
<organism evidence="1 2">
    <name type="scientific">Escherichia albertii</name>
    <dbReference type="NCBI Taxonomy" id="208962"/>
    <lineage>
        <taxon>Bacteria</taxon>
        <taxon>Pseudomonadati</taxon>
        <taxon>Pseudomonadota</taxon>
        <taxon>Gammaproteobacteria</taxon>
        <taxon>Enterobacterales</taxon>
        <taxon>Enterobacteriaceae</taxon>
        <taxon>Escherichia</taxon>
    </lineage>
</organism>
<dbReference type="EMBL" id="SIZV01000012">
    <property type="protein sequence ID" value="TBR52691.1"/>
    <property type="molecule type" value="Genomic_DNA"/>
</dbReference>
<dbReference type="RefSeq" id="WP_131109321.1">
    <property type="nucleotide sequence ID" value="NZ_SIZV01000012.1"/>
</dbReference>
<sequence length="79" mass="8582">MSNLLPCPFCGGAAHVASEADHPEYGSGGRFYFVRCGTCRARSGSKYAAPGNDCAIFYSEVRAEWNQRAKEATSDCMSY</sequence>
<accession>A0A7Z7YMG6</accession>